<evidence type="ECO:0000313" key="9">
    <source>
        <dbReference type="Proteomes" id="UP000075243"/>
    </source>
</evidence>
<dbReference type="InterPro" id="IPR043502">
    <property type="entry name" value="DNA/RNA_pol_sf"/>
</dbReference>
<dbReference type="InterPro" id="IPR001584">
    <property type="entry name" value="Integrase_cat-core"/>
</dbReference>
<evidence type="ECO:0000256" key="3">
    <source>
        <dbReference type="ARBA" id="ARBA00022722"/>
    </source>
</evidence>
<dbReference type="Pfam" id="PF17917">
    <property type="entry name" value="RT_RNaseH"/>
    <property type="match status" value="1"/>
</dbReference>
<keyword evidence="9" id="KW-1185">Reference proteome</keyword>
<keyword evidence="1" id="KW-0808">Transferase</keyword>
<dbReference type="GO" id="GO:0003964">
    <property type="term" value="F:RNA-directed DNA polymerase activity"/>
    <property type="evidence" value="ECO:0007669"/>
    <property type="project" value="UniProtKB-KW"/>
</dbReference>
<dbReference type="InterPro" id="IPR012337">
    <property type="entry name" value="RNaseH-like_sf"/>
</dbReference>
<evidence type="ECO:0000313" key="8">
    <source>
        <dbReference type="EMBL" id="KYP33445.1"/>
    </source>
</evidence>
<dbReference type="Pfam" id="PF17921">
    <property type="entry name" value="Integrase_H2C2"/>
    <property type="match status" value="1"/>
</dbReference>
<gene>
    <name evidence="8" type="ORF">KK1_045699</name>
</gene>
<name>A0A151QT47_CAJCA</name>
<dbReference type="Proteomes" id="UP000075243">
    <property type="component" value="Unassembled WGS sequence"/>
</dbReference>
<evidence type="ECO:0000256" key="6">
    <source>
        <dbReference type="ARBA" id="ARBA00022918"/>
    </source>
</evidence>
<proteinExistence type="predicted"/>
<dbReference type="PANTHER" id="PTHR37984">
    <property type="entry name" value="PROTEIN CBG26694"/>
    <property type="match status" value="1"/>
</dbReference>
<evidence type="ECO:0000256" key="2">
    <source>
        <dbReference type="ARBA" id="ARBA00022695"/>
    </source>
</evidence>
<keyword evidence="2" id="KW-0548">Nucleotidyltransferase</keyword>
<feature type="domain" description="Integrase catalytic" evidence="7">
    <location>
        <begin position="253"/>
        <end position="345"/>
    </location>
</feature>
<protein>
    <submittedName>
        <fullName evidence="8">Retrotransposable element Tf2</fullName>
    </submittedName>
</protein>
<dbReference type="FunFam" id="3.10.20.370:FF:000001">
    <property type="entry name" value="Retrovirus-related Pol polyprotein from transposon 17.6-like protein"/>
    <property type="match status" value="1"/>
</dbReference>
<accession>A0A151QT47</accession>
<dbReference type="SUPFAM" id="SSF53098">
    <property type="entry name" value="Ribonuclease H-like"/>
    <property type="match status" value="1"/>
</dbReference>
<sequence>RRFIKGFSKIVMPLTKLTRKDHPFVWMEECEKNFQELKEKLTSSPMLILPDTNKSFEVYCDASHQGLGCVLMQDRQVVAYASRKLKTYEWNYPTHDLELVAVVFALKIWRHYLYGAKFDAFSDHKSLKYLFNQKELNMRQRRWIEFLKDYDFQLMYHPSKANMVVDDLSRKSLHMSYMMVKEMELLEKFRDMNLNFLVALDFISCTKGFEEGMYGVLRYKGEICIPQDEKLKKLVLEEDHKSKLSIHPSMTKMYQDLKKMFWWNGMKREVAEYIASCMVCQKAKHPQTDGHSERTIQSLEDLLRACIMNHLGSWEEMLPLVEFTYNNSFHASIGMEPFEALYGRKSLMLESPVVENSAMVVDHKGDQTLAMISEQKKGGSANVEKKGDRLWCTYCNKPRHTWEK</sequence>
<dbReference type="GO" id="GO:0003676">
    <property type="term" value="F:nucleic acid binding"/>
    <property type="evidence" value="ECO:0007669"/>
    <property type="project" value="InterPro"/>
</dbReference>
<reference evidence="8" key="1">
    <citation type="journal article" date="2012" name="Nat. Biotechnol.">
        <title>Draft genome sequence of pigeonpea (Cajanus cajan), an orphan legume crop of resource-poor farmers.</title>
        <authorList>
            <person name="Varshney R.K."/>
            <person name="Chen W."/>
            <person name="Li Y."/>
            <person name="Bharti A.K."/>
            <person name="Saxena R.K."/>
            <person name="Schlueter J.A."/>
            <person name="Donoghue M.T."/>
            <person name="Azam S."/>
            <person name="Fan G."/>
            <person name="Whaley A.M."/>
            <person name="Farmer A.D."/>
            <person name="Sheridan J."/>
            <person name="Iwata A."/>
            <person name="Tuteja R."/>
            <person name="Penmetsa R.V."/>
            <person name="Wu W."/>
            <person name="Upadhyaya H.D."/>
            <person name="Yang S.P."/>
            <person name="Shah T."/>
            <person name="Saxena K.B."/>
            <person name="Michael T."/>
            <person name="McCombie W.R."/>
            <person name="Yang B."/>
            <person name="Zhang G."/>
            <person name="Yang H."/>
            <person name="Wang J."/>
            <person name="Spillane C."/>
            <person name="Cook D.R."/>
            <person name="May G.D."/>
            <person name="Xu X."/>
            <person name="Jackson S.A."/>
        </authorList>
    </citation>
    <scope>NUCLEOTIDE SEQUENCE [LARGE SCALE GENOMIC DNA]</scope>
</reference>
<dbReference type="Gene3D" id="3.30.420.10">
    <property type="entry name" value="Ribonuclease H-like superfamily/Ribonuclease H"/>
    <property type="match status" value="1"/>
</dbReference>
<dbReference type="InterPro" id="IPR043128">
    <property type="entry name" value="Rev_trsase/Diguanyl_cyclase"/>
</dbReference>
<dbReference type="GO" id="GO:0015074">
    <property type="term" value="P:DNA integration"/>
    <property type="evidence" value="ECO:0007669"/>
    <property type="project" value="InterPro"/>
</dbReference>
<evidence type="ECO:0000256" key="4">
    <source>
        <dbReference type="ARBA" id="ARBA00022759"/>
    </source>
</evidence>
<dbReference type="PANTHER" id="PTHR37984:SF5">
    <property type="entry name" value="PROTEIN NYNRIN-LIKE"/>
    <property type="match status" value="1"/>
</dbReference>
<dbReference type="GO" id="GO:0016787">
    <property type="term" value="F:hydrolase activity"/>
    <property type="evidence" value="ECO:0007669"/>
    <property type="project" value="UniProtKB-KW"/>
</dbReference>
<evidence type="ECO:0000256" key="5">
    <source>
        <dbReference type="ARBA" id="ARBA00022801"/>
    </source>
</evidence>
<dbReference type="AlphaFoldDB" id="A0A151QT47"/>
<dbReference type="SUPFAM" id="SSF56672">
    <property type="entry name" value="DNA/RNA polymerases"/>
    <property type="match status" value="1"/>
</dbReference>
<evidence type="ECO:0000259" key="7">
    <source>
        <dbReference type="PROSITE" id="PS50994"/>
    </source>
</evidence>
<keyword evidence="4" id="KW-0255">Endonuclease</keyword>
<keyword evidence="3" id="KW-0540">Nuclease</keyword>
<dbReference type="EMBL" id="KQ484883">
    <property type="protein sequence ID" value="KYP33445.1"/>
    <property type="molecule type" value="Genomic_DNA"/>
</dbReference>
<feature type="non-terminal residue" evidence="8">
    <location>
        <position position="1"/>
    </location>
</feature>
<dbReference type="InterPro" id="IPR041373">
    <property type="entry name" value="RT_RNaseH"/>
</dbReference>
<evidence type="ECO:0000256" key="1">
    <source>
        <dbReference type="ARBA" id="ARBA00022679"/>
    </source>
</evidence>
<organism evidence="8 9">
    <name type="scientific">Cajanus cajan</name>
    <name type="common">Pigeon pea</name>
    <name type="synonym">Cajanus indicus</name>
    <dbReference type="NCBI Taxonomy" id="3821"/>
    <lineage>
        <taxon>Eukaryota</taxon>
        <taxon>Viridiplantae</taxon>
        <taxon>Streptophyta</taxon>
        <taxon>Embryophyta</taxon>
        <taxon>Tracheophyta</taxon>
        <taxon>Spermatophyta</taxon>
        <taxon>Magnoliopsida</taxon>
        <taxon>eudicotyledons</taxon>
        <taxon>Gunneridae</taxon>
        <taxon>Pentapetalae</taxon>
        <taxon>rosids</taxon>
        <taxon>fabids</taxon>
        <taxon>Fabales</taxon>
        <taxon>Fabaceae</taxon>
        <taxon>Papilionoideae</taxon>
        <taxon>50 kb inversion clade</taxon>
        <taxon>NPAAA clade</taxon>
        <taxon>indigoferoid/millettioid clade</taxon>
        <taxon>Phaseoleae</taxon>
        <taxon>Cajanus</taxon>
    </lineage>
</organism>
<dbReference type="InterPro" id="IPR041588">
    <property type="entry name" value="Integrase_H2C2"/>
</dbReference>
<dbReference type="InterPro" id="IPR050951">
    <property type="entry name" value="Retrovirus_Pol_polyprotein"/>
</dbReference>
<dbReference type="CDD" id="cd09274">
    <property type="entry name" value="RNase_HI_RT_Ty3"/>
    <property type="match status" value="1"/>
</dbReference>
<dbReference type="Gene3D" id="3.30.70.270">
    <property type="match status" value="1"/>
</dbReference>
<dbReference type="Gramene" id="C.cajan_47911.t">
    <property type="protein sequence ID" value="C.cajan_47911.t"/>
    <property type="gene ID" value="C.cajan_47911"/>
</dbReference>
<dbReference type="InterPro" id="IPR036397">
    <property type="entry name" value="RNaseH_sf"/>
</dbReference>
<dbReference type="PROSITE" id="PS50994">
    <property type="entry name" value="INTEGRASE"/>
    <property type="match status" value="1"/>
</dbReference>
<keyword evidence="6" id="KW-0695">RNA-directed DNA polymerase</keyword>
<keyword evidence="5" id="KW-0378">Hydrolase</keyword>
<dbReference type="GO" id="GO:0004519">
    <property type="term" value="F:endonuclease activity"/>
    <property type="evidence" value="ECO:0007669"/>
    <property type="project" value="UniProtKB-KW"/>
</dbReference>